<protein>
    <recommendedName>
        <fullName evidence="5">Secreted protein</fullName>
    </recommendedName>
</protein>
<dbReference type="STRING" id="486698.AWC22_10045"/>
<feature type="transmembrane region" description="Helical" evidence="2">
    <location>
        <begin position="85"/>
        <end position="102"/>
    </location>
</feature>
<proteinExistence type="predicted"/>
<feature type="transmembrane region" description="Helical" evidence="2">
    <location>
        <begin position="21"/>
        <end position="40"/>
    </location>
</feature>
<dbReference type="Proteomes" id="UP000193087">
    <property type="component" value="Unassembled WGS sequence"/>
</dbReference>
<evidence type="ECO:0000256" key="1">
    <source>
        <dbReference type="SAM" id="MobiDB-lite"/>
    </source>
</evidence>
<evidence type="ECO:0000313" key="3">
    <source>
        <dbReference type="EMBL" id="ORW87288.1"/>
    </source>
</evidence>
<gene>
    <name evidence="3" type="ORF">AWC22_10045</name>
</gene>
<comment type="caution">
    <text evidence="3">The sequence shown here is derived from an EMBL/GenBank/DDBJ whole genome shotgun (WGS) entry which is preliminary data.</text>
</comment>
<feature type="transmembrane region" description="Helical" evidence="2">
    <location>
        <begin position="133"/>
        <end position="154"/>
    </location>
</feature>
<evidence type="ECO:0008006" key="5">
    <source>
        <dbReference type="Google" id="ProtNLM"/>
    </source>
</evidence>
<name>A0A1X2DGM5_9MYCO</name>
<reference evidence="3 4" key="1">
    <citation type="submission" date="2016-01" db="EMBL/GenBank/DDBJ databases">
        <title>The new phylogeny of the genus Mycobacterium.</title>
        <authorList>
            <person name="Tarcisio F."/>
            <person name="Conor M."/>
            <person name="Antonella G."/>
            <person name="Elisabetta G."/>
            <person name="Giulia F.S."/>
            <person name="Sara T."/>
            <person name="Anna F."/>
            <person name="Clotilde B."/>
            <person name="Roberto B."/>
            <person name="Veronica D.S."/>
            <person name="Fabio R."/>
            <person name="Monica P."/>
            <person name="Olivier J."/>
            <person name="Enrico T."/>
            <person name="Nicola S."/>
        </authorList>
    </citation>
    <scope>NUCLEOTIDE SEQUENCE [LARGE SCALE GENOMIC DNA]</scope>
    <source>
        <strain evidence="3 4">DSM 45176</strain>
    </source>
</reference>
<keyword evidence="2" id="KW-0472">Membrane</keyword>
<feature type="transmembrane region" description="Helical" evidence="2">
    <location>
        <begin position="60"/>
        <end position="78"/>
    </location>
</feature>
<dbReference type="AlphaFoldDB" id="A0A1X2DGM5"/>
<evidence type="ECO:0000313" key="4">
    <source>
        <dbReference type="Proteomes" id="UP000193087"/>
    </source>
</evidence>
<keyword evidence="2" id="KW-1133">Transmembrane helix</keyword>
<dbReference type="RefSeq" id="WP_085248865.1">
    <property type="nucleotide sequence ID" value="NZ_CAJMWI010000001.1"/>
</dbReference>
<organism evidence="3 4">
    <name type="scientific">Mycobacterium riyadhense</name>
    <dbReference type="NCBI Taxonomy" id="486698"/>
    <lineage>
        <taxon>Bacteria</taxon>
        <taxon>Bacillati</taxon>
        <taxon>Actinomycetota</taxon>
        <taxon>Actinomycetes</taxon>
        <taxon>Mycobacteriales</taxon>
        <taxon>Mycobacteriaceae</taxon>
        <taxon>Mycobacterium</taxon>
    </lineage>
</organism>
<dbReference type="OrthoDB" id="3208582at2"/>
<keyword evidence="4" id="KW-1185">Reference proteome</keyword>
<accession>A0A1X2DGM5</accession>
<dbReference type="EMBL" id="LQPQ01000009">
    <property type="protein sequence ID" value="ORW87288.1"/>
    <property type="molecule type" value="Genomic_DNA"/>
</dbReference>
<evidence type="ECO:0000256" key="2">
    <source>
        <dbReference type="SAM" id="Phobius"/>
    </source>
</evidence>
<feature type="region of interest" description="Disordered" evidence="1">
    <location>
        <begin position="174"/>
        <end position="244"/>
    </location>
</feature>
<dbReference type="GeneID" id="93494222"/>
<keyword evidence="2" id="KW-0812">Transmembrane</keyword>
<sequence length="244" mass="26172">MKHAENDRTIGLHMPRSRGMVSGLILVILGAWGALIPFVGPHFDFAYTPNQVWTWTTPRGWLEVLPGAATAAGGLLLIASRNRVTAIFGGWLAVLAGAWFVIGEEVAPLLRIGSVGDPIAATERKRALLEVSYFSGLGALIIFVGGIALARVAVRLARDVGPFTSAGSVEQAPASAPYLDEPYPDMASPEASDVSSGAVTQPRVEQVASPEPEPRFRRRFRREREGAAAGTPNAAYLRWPHPQQ</sequence>